<feature type="domain" description="HTH tetR-type" evidence="3">
    <location>
        <begin position="9"/>
        <end position="69"/>
    </location>
</feature>
<dbReference type="PANTHER" id="PTHR43479:SF11">
    <property type="entry name" value="ACREF_ENVCD OPERON REPRESSOR-RELATED"/>
    <property type="match status" value="1"/>
</dbReference>
<dbReference type="PROSITE" id="PS50977">
    <property type="entry name" value="HTH_TETR_2"/>
    <property type="match status" value="1"/>
</dbReference>
<sequence>MGKREDNAIATRQSLIEAADHLIVQKGYENISVDDIVKTSGIAKGTFYNYFERKEDLIFELSKEHFAKLNTQTILSEQDDPIIIIKKYLIDFMSVIFNSKIELARQWVRYISFSETNSNKWQFDVQSFEQLLMKLIDADKLKVNTPVHQLAQLFLTEMYGVIFTWCISPKTVDPIATVKRFCDLQLSALLQPYLINA</sequence>
<gene>
    <name evidence="4" type="ORF">N6G96_06515</name>
</gene>
<reference evidence="5" key="1">
    <citation type="submission" date="2024-06" db="EMBL/GenBank/DDBJ databases">
        <authorList>
            <person name="Chang H.C."/>
            <person name="Mun S.Y."/>
        </authorList>
    </citation>
    <scope>NUCLEOTIDE SEQUENCE [LARGE SCALE GENOMIC DNA]</scope>
    <source>
        <strain evidence="5">KT1</strain>
    </source>
</reference>
<feature type="DNA-binding region" description="H-T-H motif" evidence="2">
    <location>
        <begin position="32"/>
        <end position="51"/>
    </location>
</feature>
<dbReference type="PRINTS" id="PR00455">
    <property type="entry name" value="HTHTETR"/>
</dbReference>
<proteinExistence type="predicted"/>
<name>A0ABZ0Q1X4_9LACO</name>
<evidence type="ECO:0000256" key="1">
    <source>
        <dbReference type="ARBA" id="ARBA00023125"/>
    </source>
</evidence>
<dbReference type="InterPro" id="IPR036271">
    <property type="entry name" value="Tet_transcr_reg_TetR-rel_C_sf"/>
</dbReference>
<protein>
    <submittedName>
        <fullName evidence="4">TetR/AcrR family transcriptional regulator</fullName>
    </submittedName>
</protein>
<keyword evidence="5" id="KW-1185">Reference proteome</keyword>
<dbReference type="SUPFAM" id="SSF48498">
    <property type="entry name" value="Tetracyclin repressor-like, C-terminal domain"/>
    <property type="match status" value="1"/>
</dbReference>
<dbReference type="SUPFAM" id="SSF46689">
    <property type="entry name" value="Homeodomain-like"/>
    <property type="match status" value="1"/>
</dbReference>
<keyword evidence="1 2" id="KW-0238">DNA-binding</keyword>
<dbReference type="EMBL" id="CP104778">
    <property type="protein sequence ID" value="WPC20948.1"/>
    <property type="molecule type" value="Genomic_DNA"/>
</dbReference>
<organism evidence="4 5">
    <name type="scientific">Pediococcus inopinatus</name>
    <dbReference type="NCBI Taxonomy" id="114090"/>
    <lineage>
        <taxon>Bacteria</taxon>
        <taxon>Bacillati</taxon>
        <taxon>Bacillota</taxon>
        <taxon>Bacilli</taxon>
        <taxon>Lactobacillales</taxon>
        <taxon>Lactobacillaceae</taxon>
        <taxon>Pediococcus</taxon>
    </lineage>
</organism>
<dbReference type="Gene3D" id="1.10.357.10">
    <property type="entry name" value="Tetracycline Repressor, domain 2"/>
    <property type="match status" value="1"/>
</dbReference>
<dbReference type="Proteomes" id="UP001302696">
    <property type="component" value="Chromosome"/>
</dbReference>
<dbReference type="InterPro" id="IPR001647">
    <property type="entry name" value="HTH_TetR"/>
</dbReference>
<dbReference type="RefSeq" id="WP_057774567.1">
    <property type="nucleotide sequence ID" value="NZ_BBIM01000030.1"/>
</dbReference>
<dbReference type="InterPro" id="IPR050624">
    <property type="entry name" value="HTH-type_Tx_Regulator"/>
</dbReference>
<evidence type="ECO:0000259" key="3">
    <source>
        <dbReference type="PROSITE" id="PS50977"/>
    </source>
</evidence>
<evidence type="ECO:0000256" key="2">
    <source>
        <dbReference type="PROSITE-ProRule" id="PRU00335"/>
    </source>
</evidence>
<evidence type="ECO:0000313" key="5">
    <source>
        <dbReference type="Proteomes" id="UP001302696"/>
    </source>
</evidence>
<accession>A0ABZ0Q1X4</accession>
<dbReference type="Pfam" id="PF00440">
    <property type="entry name" value="TetR_N"/>
    <property type="match status" value="1"/>
</dbReference>
<dbReference type="PANTHER" id="PTHR43479">
    <property type="entry name" value="ACREF/ENVCD OPERON REPRESSOR-RELATED"/>
    <property type="match status" value="1"/>
</dbReference>
<evidence type="ECO:0000313" key="4">
    <source>
        <dbReference type="EMBL" id="WPC20948.1"/>
    </source>
</evidence>
<dbReference type="InterPro" id="IPR009057">
    <property type="entry name" value="Homeodomain-like_sf"/>
</dbReference>